<dbReference type="STRING" id="1236976.JCM16418_4947"/>
<dbReference type="Proteomes" id="UP000019364">
    <property type="component" value="Unassembled WGS sequence"/>
</dbReference>
<reference evidence="1 2" key="1">
    <citation type="journal article" date="2014" name="Genome Announc.">
        <title>Draft Genome Sequence of Paenibacillus pini JCM 16418T, Isolated from the Rhizosphere of Pine Tree.</title>
        <authorList>
            <person name="Yuki M."/>
            <person name="Oshima K."/>
            <person name="Suda W."/>
            <person name="Oshida Y."/>
            <person name="Kitamura K."/>
            <person name="Iida Y."/>
            <person name="Hattori M."/>
            <person name="Ohkuma M."/>
        </authorList>
    </citation>
    <scope>NUCLEOTIDE SEQUENCE [LARGE SCALE GENOMIC DNA]</scope>
    <source>
        <strain evidence="1 2">JCM 16418</strain>
    </source>
</reference>
<evidence type="ECO:0000313" key="1">
    <source>
        <dbReference type="EMBL" id="GAF10728.1"/>
    </source>
</evidence>
<dbReference type="AlphaFoldDB" id="W7YU49"/>
<gene>
    <name evidence="1" type="ORF">JCM16418_4947</name>
</gene>
<dbReference type="EMBL" id="BAVZ01000033">
    <property type="protein sequence ID" value="GAF10728.1"/>
    <property type="molecule type" value="Genomic_DNA"/>
</dbReference>
<dbReference type="RefSeq" id="WP_036653405.1">
    <property type="nucleotide sequence ID" value="NZ_BAVZ01000033.1"/>
</dbReference>
<accession>W7YU49</accession>
<proteinExistence type="predicted"/>
<dbReference type="OrthoDB" id="2887286at2"/>
<sequence>MNKRGTEIEYCPHCNANLRGDSIPDDIVHNYSGTHWSRKIGLYDKSRDRTVAYECPDCGGQWERLVYA</sequence>
<comment type="caution">
    <text evidence="1">The sequence shown here is derived from an EMBL/GenBank/DDBJ whole genome shotgun (WGS) entry which is preliminary data.</text>
</comment>
<name>W7YU49_9BACL</name>
<organism evidence="1 2">
    <name type="scientific">Paenibacillus pini JCM 16418</name>
    <dbReference type="NCBI Taxonomy" id="1236976"/>
    <lineage>
        <taxon>Bacteria</taxon>
        <taxon>Bacillati</taxon>
        <taxon>Bacillota</taxon>
        <taxon>Bacilli</taxon>
        <taxon>Bacillales</taxon>
        <taxon>Paenibacillaceae</taxon>
        <taxon>Paenibacillus</taxon>
    </lineage>
</organism>
<protein>
    <submittedName>
        <fullName evidence="1">Uncharacterized protein</fullName>
    </submittedName>
</protein>
<keyword evidence="2" id="KW-1185">Reference proteome</keyword>
<evidence type="ECO:0000313" key="2">
    <source>
        <dbReference type="Proteomes" id="UP000019364"/>
    </source>
</evidence>